<comment type="caution">
    <text evidence="2">The sequence shown here is derived from an EMBL/GenBank/DDBJ whole genome shotgun (WGS) entry which is preliminary data.</text>
</comment>
<dbReference type="Gene3D" id="3.40.710.10">
    <property type="entry name" value="DD-peptidase/beta-lactamase superfamily"/>
    <property type="match status" value="1"/>
</dbReference>
<keyword evidence="3" id="KW-1185">Reference proteome</keyword>
<evidence type="ECO:0000313" key="3">
    <source>
        <dbReference type="Proteomes" id="UP001500782"/>
    </source>
</evidence>
<reference evidence="3" key="1">
    <citation type="journal article" date="2019" name="Int. J. Syst. Evol. Microbiol.">
        <title>The Global Catalogue of Microorganisms (GCM) 10K type strain sequencing project: providing services to taxonomists for standard genome sequencing and annotation.</title>
        <authorList>
            <consortium name="The Broad Institute Genomics Platform"/>
            <consortium name="The Broad Institute Genome Sequencing Center for Infectious Disease"/>
            <person name="Wu L."/>
            <person name="Ma J."/>
        </authorList>
    </citation>
    <scope>NUCLEOTIDE SEQUENCE [LARGE SCALE GENOMIC DNA]</scope>
    <source>
        <strain evidence="3">JCM 9731</strain>
    </source>
</reference>
<dbReference type="InterPro" id="IPR012338">
    <property type="entry name" value="Beta-lactam/transpept-like"/>
</dbReference>
<feature type="domain" description="Beta-lactamase-related" evidence="1">
    <location>
        <begin position="9"/>
        <end position="326"/>
    </location>
</feature>
<dbReference type="PANTHER" id="PTHR46825">
    <property type="entry name" value="D-ALANYL-D-ALANINE-CARBOXYPEPTIDASE/ENDOPEPTIDASE AMPH"/>
    <property type="match status" value="1"/>
</dbReference>
<keyword evidence="2" id="KW-0378">Hydrolase</keyword>
<evidence type="ECO:0000259" key="1">
    <source>
        <dbReference type="Pfam" id="PF00144"/>
    </source>
</evidence>
<organism evidence="2 3">
    <name type="scientific">Bacillus carboniphilus</name>
    <dbReference type="NCBI Taxonomy" id="86663"/>
    <lineage>
        <taxon>Bacteria</taxon>
        <taxon>Bacillati</taxon>
        <taxon>Bacillota</taxon>
        <taxon>Bacilli</taxon>
        <taxon>Bacillales</taxon>
        <taxon>Bacillaceae</taxon>
        <taxon>Bacillus</taxon>
    </lineage>
</organism>
<sequence length="434" mass="48615">MNTINWTKFEDCLHGVMKDKHIPGAAVAVSQNGKVIYQKGFGVRDVETREPVTPETIFGIASVTKSFTALAILKLEEEGKLSVEDPVIRYIPEFKMQGVEDMSEIKIYHLMSHTTGLPPMNRREELNDLKHHLEYVANEDYELLGKPSQYFSYCNDTFLLLGEIIERLTGRLYRRFVTETILNPLQMYRSTLSLEEVAKYDNVSVPYIYNSDSSTYEKQQWPTLGNYEVGGGVRSNVLDLLKYGQAYVGEGPIVSKERVKKMWSHLHQIRRNAYYGYALQVTPDYSGVTLVEHGGGQPGVSSNFGFVPEKGIVVSVLTNVSGVPAADIWLAAMNTALGIPLEQKRSVEPFYNLTSDELQLLVGSYDSAEGGYVKISLEDGAPVAEAAGEKLKLRASSTNTLVVEETGLPIQFFLRDNEKAWAVLFGSRMLRRKN</sequence>
<gene>
    <name evidence="2" type="ORF">GCM10008967_10410</name>
</gene>
<name>A0ABP3FR43_9BACI</name>
<accession>A0ABP3FR43</accession>
<dbReference type="PANTHER" id="PTHR46825:SF9">
    <property type="entry name" value="BETA-LACTAMASE-RELATED DOMAIN-CONTAINING PROTEIN"/>
    <property type="match status" value="1"/>
</dbReference>
<dbReference type="RefSeq" id="WP_343796980.1">
    <property type="nucleotide sequence ID" value="NZ_BAAADJ010000010.1"/>
</dbReference>
<dbReference type="InterPro" id="IPR050491">
    <property type="entry name" value="AmpC-like"/>
</dbReference>
<dbReference type="GO" id="GO:0016787">
    <property type="term" value="F:hydrolase activity"/>
    <property type="evidence" value="ECO:0007669"/>
    <property type="project" value="UniProtKB-KW"/>
</dbReference>
<dbReference type="SUPFAM" id="SSF56601">
    <property type="entry name" value="beta-lactamase/transpeptidase-like"/>
    <property type="match status" value="1"/>
</dbReference>
<proteinExistence type="predicted"/>
<dbReference type="InterPro" id="IPR001466">
    <property type="entry name" value="Beta-lactam-related"/>
</dbReference>
<dbReference type="EMBL" id="BAAADJ010000010">
    <property type="protein sequence ID" value="GAA0321825.1"/>
    <property type="molecule type" value="Genomic_DNA"/>
</dbReference>
<protein>
    <submittedName>
        <fullName evidence="2">Serine hydrolase</fullName>
    </submittedName>
</protein>
<evidence type="ECO:0000313" key="2">
    <source>
        <dbReference type="EMBL" id="GAA0321825.1"/>
    </source>
</evidence>
<dbReference type="Pfam" id="PF00144">
    <property type="entry name" value="Beta-lactamase"/>
    <property type="match status" value="1"/>
</dbReference>
<dbReference type="Proteomes" id="UP001500782">
    <property type="component" value="Unassembled WGS sequence"/>
</dbReference>